<protein>
    <submittedName>
        <fullName evidence="2">PPIase cyclophilin-type domain-containing protein</fullName>
    </submittedName>
</protein>
<dbReference type="WBParaSite" id="JU765_v2.g10474.t1">
    <property type="protein sequence ID" value="JU765_v2.g10474.t1"/>
    <property type="gene ID" value="JU765_v2.g10474"/>
</dbReference>
<reference evidence="2" key="1">
    <citation type="submission" date="2022-11" db="UniProtKB">
        <authorList>
            <consortium name="WormBaseParasite"/>
        </authorList>
    </citation>
    <scope>IDENTIFICATION</scope>
</reference>
<accession>A0AC34PVV3</accession>
<dbReference type="Proteomes" id="UP000887576">
    <property type="component" value="Unplaced"/>
</dbReference>
<proteinExistence type="predicted"/>
<organism evidence="1 2">
    <name type="scientific">Panagrolaimus sp. JU765</name>
    <dbReference type="NCBI Taxonomy" id="591449"/>
    <lineage>
        <taxon>Eukaryota</taxon>
        <taxon>Metazoa</taxon>
        <taxon>Ecdysozoa</taxon>
        <taxon>Nematoda</taxon>
        <taxon>Chromadorea</taxon>
        <taxon>Rhabditida</taxon>
        <taxon>Tylenchina</taxon>
        <taxon>Panagrolaimomorpha</taxon>
        <taxon>Panagrolaimoidea</taxon>
        <taxon>Panagrolaimidae</taxon>
        <taxon>Panagrolaimus</taxon>
    </lineage>
</organism>
<evidence type="ECO:0000313" key="2">
    <source>
        <dbReference type="WBParaSite" id="JU765_v2.g10474.t1"/>
    </source>
</evidence>
<evidence type="ECO:0000313" key="1">
    <source>
        <dbReference type="Proteomes" id="UP000887576"/>
    </source>
</evidence>
<sequence length="197" mass="22219">MGLILGLPEYFCRPTDENGDPILYKDLNPRVYMDLGTAAGDYLGRVIFRLSLQTHPKFVENFRQLCIGKNKFMGQKLCYKGSYLHEISTKNGIICGGDLQYKNGCGGCSNIPPNFVDNQIGLKPRRGSLCMLNQSHKSNRFDSQFFILTQDPEKLEDGVAFGFVEEGMEILDQIQHKFGNASGYPFEPIIILDCDQF</sequence>
<name>A0AC34PVV3_9BILA</name>